<dbReference type="CDD" id="cd02440">
    <property type="entry name" value="AdoMet_MTases"/>
    <property type="match status" value="1"/>
</dbReference>
<dbReference type="PANTHER" id="PTHR43861">
    <property type="entry name" value="TRANS-ACONITATE 2-METHYLTRANSFERASE-RELATED"/>
    <property type="match status" value="1"/>
</dbReference>
<evidence type="ECO:0000256" key="1">
    <source>
        <dbReference type="ARBA" id="ARBA00022603"/>
    </source>
</evidence>
<proteinExistence type="predicted"/>
<feature type="domain" description="Methyltransferase" evidence="4">
    <location>
        <begin position="85"/>
        <end position="179"/>
    </location>
</feature>
<dbReference type="Proteomes" id="UP001501358">
    <property type="component" value="Unassembled WGS sequence"/>
</dbReference>
<accession>A0ABN3KTI6</accession>
<dbReference type="InterPro" id="IPR029063">
    <property type="entry name" value="SAM-dependent_MTases_sf"/>
</dbReference>
<dbReference type="RefSeq" id="WP_344381354.1">
    <property type="nucleotide sequence ID" value="NZ_BAAATA010000002.1"/>
</dbReference>
<dbReference type="InterPro" id="IPR041698">
    <property type="entry name" value="Methyltransf_25"/>
</dbReference>
<keyword evidence="6" id="KW-1185">Reference proteome</keyword>
<evidence type="ECO:0000256" key="3">
    <source>
        <dbReference type="SAM" id="MobiDB-lite"/>
    </source>
</evidence>
<dbReference type="GO" id="GO:0032259">
    <property type="term" value="P:methylation"/>
    <property type="evidence" value="ECO:0007669"/>
    <property type="project" value="UniProtKB-KW"/>
</dbReference>
<evidence type="ECO:0000259" key="4">
    <source>
        <dbReference type="Pfam" id="PF13649"/>
    </source>
</evidence>
<name>A0ABN3KTI6_9ACTN</name>
<dbReference type="Pfam" id="PF13649">
    <property type="entry name" value="Methyltransf_25"/>
    <property type="match status" value="1"/>
</dbReference>
<sequence>MEKNVTAAGNDGHDAHGHRHGHAHGHGGAHGHGHGHGRGSAAGEGAADDFDWAAMADLLELEGETHSPYVRQALEELEHLDPRRVLDVGSGPGVAACRMASVFPRAEVTAVDGSPELLARARERAERLGVRLRTEVAGFPEGLAALGPADLVWSAQTVHHVGDQQDALDRLAGLLAPGGVLAVVEGGLPARMLPRDPGFGRPGLQERLDAAMADRFDRMRTELPGSVAVVEDWPGMLRAAGLTEVRSRTFLVDLPAPLAEGPRRWVRQWTERQRAVLGEALDAGDAATLDRLLDPADPAGIDRRPDLFLLIAKTVHFGRRPGS</sequence>
<feature type="region of interest" description="Disordered" evidence="3">
    <location>
        <begin position="1"/>
        <end position="45"/>
    </location>
</feature>
<organism evidence="5 6">
    <name type="scientific">Streptomyces thermolineatus</name>
    <dbReference type="NCBI Taxonomy" id="44033"/>
    <lineage>
        <taxon>Bacteria</taxon>
        <taxon>Bacillati</taxon>
        <taxon>Actinomycetota</taxon>
        <taxon>Actinomycetes</taxon>
        <taxon>Kitasatosporales</taxon>
        <taxon>Streptomycetaceae</taxon>
        <taxon>Streptomyces</taxon>
    </lineage>
</organism>
<dbReference type="Gene3D" id="3.40.50.150">
    <property type="entry name" value="Vaccinia Virus protein VP39"/>
    <property type="match status" value="1"/>
</dbReference>
<comment type="caution">
    <text evidence="5">The sequence shown here is derived from an EMBL/GenBank/DDBJ whole genome shotgun (WGS) entry which is preliminary data.</text>
</comment>
<feature type="compositionally biased region" description="Basic residues" evidence="3">
    <location>
        <begin position="16"/>
        <end position="37"/>
    </location>
</feature>
<dbReference type="GO" id="GO:0008168">
    <property type="term" value="F:methyltransferase activity"/>
    <property type="evidence" value="ECO:0007669"/>
    <property type="project" value="UniProtKB-KW"/>
</dbReference>
<dbReference type="PANTHER" id="PTHR43861:SF1">
    <property type="entry name" value="TRANS-ACONITATE 2-METHYLTRANSFERASE"/>
    <property type="match status" value="1"/>
</dbReference>
<dbReference type="SUPFAM" id="SSF53335">
    <property type="entry name" value="S-adenosyl-L-methionine-dependent methyltransferases"/>
    <property type="match status" value="1"/>
</dbReference>
<protein>
    <submittedName>
        <fullName evidence="5">Class I SAM-dependent methyltransferase</fullName>
    </submittedName>
</protein>
<keyword evidence="2" id="KW-0808">Transferase</keyword>
<gene>
    <name evidence="5" type="ORF">GCM10010406_03980</name>
</gene>
<evidence type="ECO:0000256" key="2">
    <source>
        <dbReference type="ARBA" id="ARBA00022679"/>
    </source>
</evidence>
<dbReference type="EMBL" id="BAAATA010000002">
    <property type="protein sequence ID" value="GAA2471562.1"/>
    <property type="molecule type" value="Genomic_DNA"/>
</dbReference>
<keyword evidence="1 5" id="KW-0489">Methyltransferase</keyword>
<evidence type="ECO:0000313" key="5">
    <source>
        <dbReference type="EMBL" id="GAA2471562.1"/>
    </source>
</evidence>
<evidence type="ECO:0000313" key="6">
    <source>
        <dbReference type="Proteomes" id="UP001501358"/>
    </source>
</evidence>
<reference evidence="5 6" key="1">
    <citation type="journal article" date="2019" name="Int. J. Syst. Evol. Microbiol.">
        <title>The Global Catalogue of Microorganisms (GCM) 10K type strain sequencing project: providing services to taxonomists for standard genome sequencing and annotation.</title>
        <authorList>
            <consortium name="The Broad Institute Genomics Platform"/>
            <consortium name="The Broad Institute Genome Sequencing Center for Infectious Disease"/>
            <person name="Wu L."/>
            <person name="Ma J."/>
        </authorList>
    </citation>
    <scope>NUCLEOTIDE SEQUENCE [LARGE SCALE GENOMIC DNA]</scope>
    <source>
        <strain evidence="5 6">JCM 6307</strain>
    </source>
</reference>